<dbReference type="GO" id="GO:0008420">
    <property type="term" value="F:RNA polymerase II CTD heptapeptide repeat phosphatase activity"/>
    <property type="evidence" value="ECO:0007669"/>
    <property type="project" value="InterPro"/>
</dbReference>
<dbReference type="PROSITE" id="PS50172">
    <property type="entry name" value="BRCT"/>
    <property type="match status" value="1"/>
</dbReference>
<keyword evidence="16" id="KW-0862">Zinc</keyword>
<reference evidence="20" key="1">
    <citation type="journal article" date="2016" name="Nat. Genet.">
        <title>A high-quality carrot genome assembly provides new insights into carotenoid accumulation and asterid genome evolution.</title>
        <authorList>
            <person name="Iorizzo M."/>
            <person name="Ellison S."/>
            <person name="Senalik D."/>
            <person name="Zeng P."/>
            <person name="Satapoomin P."/>
            <person name="Huang J."/>
            <person name="Bowman M."/>
            <person name="Iovene M."/>
            <person name="Sanseverino W."/>
            <person name="Cavagnaro P."/>
            <person name="Yildiz M."/>
            <person name="Macko-Podgorni A."/>
            <person name="Moranska E."/>
            <person name="Grzebelus E."/>
            <person name="Grzebelus D."/>
            <person name="Ashrafi H."/>
            <person name="Zheng Z."/>
            <person name="Cheng S."/>
            <person name="Spooner D."/>
            <person name="Van Deynze A."/>
            <person name="Simon P."/>
        </authorList>
    </citation>
    <scope>NUCLEOTIDE SEQUENCE [LARGE SCALE GENOMIC DNA]</scope>
    <source>
        <tissue evidence="20">Leaf</tissue>
    </source>
</reference>
<dbReference type="AlphaFoldDB" id="A0A175YKA1"/>
<gene>
    <name evidence="20" type="ORF">DCAR_031117</name>
</gene>
<evidence type="ECO:0000259" key="19">
    <source>
        <dbReference type="PROSITE" id="PS50172"/>
    </source>
</evidence>
<comment type="catalytic activity">
    <reaction evidence="14">
        <text>O-phospho-L-threonyl-[protein] + H2O = L-threonyl-[protein] + phosphate</text>
        <dbReference type="Rhea" id="RHEA:47004"/>
        <dbReference type="Rhea" id="RHEA-COMP:11060"/>
        <dbReference type="Rhea" id="RHEA-COMP:11605"/>
        <dbReference type="ChEBI" id="CHEBI:15377"/>
        <dbReference type="ChEBI" id="CHEBI:30013"/>
        <dbReference type="ChEBI" id="CHEBI:43474"/>
        <dbReference type="ChEBI" id="CHEBI:61977"/>
        <dbReference type="EC" id="3.1.3.16"/>
    </reaction>
</comment>
<dbReference type="PANTHER" id="PTHR23081:SF36">
    <property type="entry name" value="RNA POLYMERASE II SUBUNIT A C-TERMINAL DOMAIN PHOSPHATASE"/>
    <property type="match status" value="1"/>
</dbReference>
<evidence type="ECO:0000256" key="17">
    <source>
        <dbReference type="SAM" id="MobiDB-lite"/>
    </source>
</evidence>
<comment type="cofactor">
    <cofactor evidence="3">
        <name>Mg(2+)</name>
        <dbReference type="ChEBI" id="CHEBI:18420"/>
    </cofactor>
</comment>
<dbReference type="Gene3D" id="3.30.40.10">
    <property type="entry name" value="Zinc/RING finger domain, C3HC4 (zinc finger)"/>
    <property type="match status" value="1"/>
</dbReference>
<proteinExistence type="predicted"/>
<keyword evidence="12" id="KW-0539">Nucleus</keyword>
<dbReference type="EMBL" id="LNRQ01000009">
    <property type="protein sequence ID" value="KZM83548.1"/>
    <property type="molecule type" value="Genomic_DNA"/>
</dbReference>
<evidence type="ECO:0000256" key="10">
    <source>
        <dbReference type="ARBA" id="ARBA00023015"/>
    </source>
</evidence>
<dbReference type="InterPro" id="IPR001841">
    <property type="entry name" value="Znf_RING"/>
</dbReference>
<keyword evidence="16" id="KW-0863">Zinc-finger</keyword>
<comment type="subcellular location">
    <subcellularLocation>
        <location evidence="4">Nucleus</location>
    </subcellularLocation>
</comment>
<dbReference type="PROSITE" id="PS50089">
    <property type="entry name" value="ZF_RING_2"/>
    <property type="match status" value="1"/>
</dbReference>
<evidence type="ECO:0000313" key="20">
    <source>
        <dbReference type="EMBL" id="KZM83548.1"/>
    </source>
</evidence>
<keyword evidence="9" id="KW-0694">RNA-binding</keyword>
<comment type="cofactor">
    <cofactor evidence="2">
        <name>Co(2+)</name>
        <dbReference type="ChEBI" id="CHEBI:48828"/>
    </cofactor>
</comment>
<dbReference type="GO" id="GO:0009651">
    <property type="term" value="P:response to salt stress"/>
    <property type="evidence" value="ECO:0007669"/>
    <property type="project" value="UniProtKB-ARBA"/>
</dbReference>
<feature type="domain" description="BRCT" evidence="19">
    <location>
        <begin position="626"/>
        <end position="718"/>
    </location>
</feature>
<evidence type="ECO:0000259" key="18">
    <source>
        <dbReference type="PROSITE" id="PS50089"/>
    </source>
</evidence>
<dbReference type="CDD" id="cd17729">
    <property type="entry name" value="BRCT_CTDP1"/>
    <property type="match status" value="1"/>
</dbReference>
<dbReference type="GO" id="GO:0005634">
    <property type="term" value="C:nucleus"/>
    <property type="evidence" value="ECO:0007669"/>
    <property type="project" value="UniProtKB-SubCell"/>
</dbReference>
<comment type="catalytic activity">
    <reaction evidence="13">
        <text>O-phospho-L-seryl-[protein] + H2O = L-seryl-[protein] + phosphate</text>
        <dbReference type="Rhea" id="RHEA:20629"/>
        <dbReference type="Rhea" id="RHEA-COMP:9863"/>
        <dbReference type="Rhea" id="RHEA-COMP:11604"/>
        <dbReference type="ChEBI" id="CHEBI:15377"/>
        <dbReference type="ChEBI" id="CHEBI:29999"/>
        <dbReference type="ChEBI" id="CHEBI:43474"/>
        <dbReference type="ChEBI" id="CHEBI:83421"/>
        <dbReference type="EC" id="3.1.3.16"/>
    </reaction>
</comment>
<dbReference type="Pfam" id="PF13920">
    <property type="entry name" value="zf-C3HC4_3"/>
    <property type="match status" value="1"/>
</dbReference>
<dbReference type="InterPro" id="IPR013083">
    <property type="entry name" value="Znf_RING/FYVE/PHD"/>
</dbReference>
<evidence type="ECO:0000256" key="1">
    <source>
        <dbReference type="ARBA" id="ARBA00001936"/>
    </source>
</evidence>
<dbReference type="Pfam" id="PF00533">
    <property type="entry name" value="BRCT"/>
    <property type="match status" value="1"/>
</dbReference>
<dbReference type="GO" id="GO:0008270">
    <property type="term" value="F:zinc ion binding"/>
    <property type="evidence" value="ECO:0007669"/>
    <property type="project" value="UniProtKB-KW"/>
</dbReference>
<feature type="domain" description="RING-type" evidence="18">
    <location>
        <begin position="286"/>
        <end position="321"/>
    </location>
</feature>
<evidence type="ECO:0000256" key="8">
    <source>
        <dbReference type="ARBA" id="ARBA00022801"/>
    </source>
</evidence>
<dbReference type="GO" id="GO:0003723">
    <property type="term" value="F:RNA binding"/>
    <property type="evidence" value="ECO:0007669"/>
    <property type="project" value="UniProtKB-KW"/>
</dbReference>
<evidence type="ECO:0000256" key="7">
    <source>
        <dbReference type="ARBA" id="ARBA00022723"/>
    </source>
</evidence>
<dbReference type="InterPro" id="IPR001357">
    <property type="entry name" value="BRCT_dom"/>
</dbReference>
<feature type="region of interest" description="Disordered" evidence="17">
    <location>
        <begin position="362"/>
        <end position="392"/>
    </location>
</feature>
<dbReference type="PANTHER" id="PTHR23081">
    <property type="entry name" value="RNA POLYMERASE II CTD PHOSPHATASE"/>
    <property type="match status" value="1"/>
</dbReference>
<evidence type="ECO:0000256" key="13">
    <source>
        <dbReference type="ARBA" id="ARBA00047761"/>
    </source>
</evidence>
<evidence type="ECO:0000256" key="11">
    <source>
        <dbReference type="ARBA" id="ARBA00023163"/>
    </source>
</evidence>
<dbReference type="FunFam" id="3.40.50.10190:FF:000014">
    <property type="entry name" value="RNA polymerase II C-terminal domain phosphatase-like 3"/>
    <property type="match status" value="1"/>
</dbReference>
<dbReference type="CDD" id="cd16649">
    <property type="entry name" value="mRING-HC-C3HC5_CGRF1-like"/>
    <property type="match status" value="1"/>
</dbReference>
<dbReference type="InterPro" id="IPR039189">
    <property type="entry name" value="Fcp1"/>
</dbReference>
<keyword evidence="11" id="KW-0804">Transcription</keyword>
<comment type="cofactor">
    <cofactor evidence="1">
        <name>Mn(2+)</name>
        <dbReference type="ChEBI" id="CHEBI:29035"/>
    </cofactor>
</comment>
<evidence type="ECO:0000256" key="14">
    <source>
        <dbReference type="ARBA" id="ARBA00048336"/>
    </source>
</evidence>
<evidence type="ECO:0000256" key="12">
    <source>
        <dbReference type="ARBA" id="ARBA00023242"/>
    </source>
</evidence>
<evidence type="ECO:0000256" key="16">
    <source>
        <dbReference type="PROSITE-ProRule" id="PRU00175"/>
    </source>
</evidence>
<dbReference type="SMART" id="SM00292">
    <property type="entry name" value="BRCT"/>
    <property type="match status" value="1"/>
</dbReference>
<dbReference type="Gene3D" id="3.40.50.10190">
    <property type="entry name" value="BRCT domain"/>
    <property type="match status" value="1"/>
</dbReference>
<feature type="region of interest" description="Disordered" evidence="17">
    <location>
        <begin position="104"/>
        <end position="123"/>
    </location>
</feature>
<sequence length="725" mass="81364">MLGGENGSTKFSLFIDENRLQYPAIGSSQLQLFGNTGYSADPGNISAREHNNATFGPNKRGRKGESLSRRQKLHFSLNQGPYHDECELATCFPVQNPVSTGLRLSYDDDERNSSVTSASGGMTASPPVILSLEENLLNELNQQKKEFDQYIKIQEENLVKGLKDITQRQMASFLAAIEKTVAKKLHDKDIEIENITGKNRELIERIKQVAADTQGWHHRAKYNESLVNMLQSNLQQAISQGAEPMKEGFGESNIDDTASYIDPTHSLCIPSIPVKKSSGNDSNMICRVCNMKEVSFLLMPCRHLCLCSNCEGMVFSCPVCRLTKTAGVQTFIITQMSVVSDSPVHSSSSGDDFASFLDAELDSASDTSPEPGDEDDENENDENENDYDSELFSTKKQKVELSDKAVDSYGSTSSGTGTKLEVSIEEDICTHPGVIGGMCIRCGQKTDGEQSGVAFGYIHKDLRLANDEIARLRNNDLKNLFRHKKLNLVLDLDHTLLNSTQFRHIMPEEEYLKVPPDSLPDHPCMIQVPTSMIFGFYPMAKYAQGVWAKHKENLILMERYHYFVSSYRQFGFNCKSRSELKCDESEEDGALATVLEVLKRVHSIFFDPEQGADITKKDVRQVLKTVRKEVLKGCKLVFTRVFPAKFPAESHHLWKMAEQLGATCSREVDPSVTHVVSMDKGTEKSRWAVRENKFLVHPGWIEAANYLWRKQAEENFPVDEAKQTK</sequence>
<keyword evidence="10" id="KW-0805">Transcription regulation</keyword>
<accession>A0A175YKA1</accession>
<evidence type="ECO:0000256" key="4">
    <source>
        <dbReference type="ARBA" id="ARBA00004123"/>
    </source>
</evidence>
<dbReference type="Gene3D" id="3.40.50.1000">
    <property type="entry name" value="HAD superfamily/HAD-like"/>
    <property type="match status" value="1"/>
</dbReference>
<dbReference type="Gramene" id="KZM83548">
    <property type="protein sequence ID" value="KZM83548"/>
    <property type="gene ID" value="DCAR_031117"/>
</dbReference>
<evidence type="ECO:0000256" key="9">
    <source>
        <dbReference type="ARBA" id="ARBA00022884"/>
    </source>
</evidence>
<feature type="compositionally biased region" description="Polar residues" evidence="17">
    <location>
        <begin position="113"/>
        <end position="122"/>
    </location>
</feature>
<protein>
    <recommendedName>
        <fullName evidence="5">protein-serine/threonine phosphatase</fullName>
        <ecNumber evidence="5">3.1.3.16</ecNumber>
    </recommendedName>
</protein>
<evidence type="ECO:0000256" key="5">
    <source>
        <dbReference type="ARBA" id="ARBA00013081"/>
    </source>
</evidence>
<evidence type="ECO:0000256" key="15">
    <source>
        <dbReference type="ARBA" id="ARBA00063107"/>
    </source>
</evidence>
<name>A0A175YKA1_DAUCS</name>
<dbReference type="EC" id="3.1.3.16" evidence="5"/>
<keyword evidence="6" id="KW-0678">Repressor</keyword>
<comment type="caution">
    <text evidence="20">The sequence shown here is derived from an EMBL/GenBank/DDBJ whole genome shotgun (WGS) entry which is preliminary data.</text>
</comment>
<feature type="region of interest" description="Disordered" evidence="17">
    <location>
        <begin position="48"/>
        <end position="69"/>
    </location>
</feature>
<dbReference type="InterPro" id="IPR023214">
    <property type="entry name" value="HAD_sf"/>
</dbReference>
<keyword evidence="7" id="KW-0479">Metal-binding</keyword>
<evidence type="ECO:0000256" key="2">
    <source>
        <dbReference type="ARBA" id="ARBA00001941"/>
    </source>
</evidence>
<evidence type="ECO:0000256" key="6">
    <source>
        <dbReference type="ARBA" id="ARBA00022491"/>
    </source>
</evidence>
<dbReference type="SUPFAM" id="SSF52113">
    <property type="entry name" value="BRCT domain"/>
    <property type="match status" value="1"/>
</dbReference>
<evidence type="ECO:0000256" key="3">
    <source>
        <dbReference type="ARBA" id="ARBA00001946"/>
    </source>
</evidence>
<comment type="subunit">
    <text evidence="15">Interacts with RAP74.</text>
</comment>
<dbReference type="STRING" id="79200.A0A175YKA1"/>
<organism evidence="20">
    <name type="scientific">Daucus carota subsp. sativus</name>
    <name type="common">Carrot</name>
    <dbReference type="NCBI Taxonomy" id="79200"/>
    <lineage>
        <taxon>Eukaryota</taxon>
        <taxon>Viridiplantae</taxon>
        <taxon>Streptophyta</taxon>
        <taxon>Embryophyta</taxon>
        <taxon>Tracheophyta</taxon>
        <taxon>Spermatophyta</taxon>
        <taxon>Magnoliopsida</taxon>
        <taxon>eudicotyledons</taxon>
        <taxon>Gunneridae</taxon>
        <taxon>Pentapetalae</taxon>
        <taxon>asterids</taxon>
        <taxon>campanulids</taxon>
        <taxon>Apiales</taxon>
        <taxon>Apiaceae</taxon>
        <taxon>Apioideae</taxon>
        <taxon>Scandiceae</taxon>
        <taxon>Daucinae</taxon>
        <taxon>Daucus</taxon>
        <taxon>Daucus sect. Daucus</taxon>
    </lineage>
</organism>
<feature type="compositionally biased region" description="Acidic residues" evidence="17">
    <location>
        <begin position="371"/>
        <end position="389"/>
    </location>
</feature>
<keyword evidence="8" id="KW-0378">Hydrolase</keyword>
<dbReference type="InterPro" id="IPR036420">
    <property type="entry name" value="BRCT_dom_sf"/>
</dbReference>
<dbReference type="FunFam" id="3.30.40.10:FF:000239">
    <property type="entry name" value="probable BOI-related E3 ubiquitin-protein ligase 2"/>
    <property type="match status" value="1"/>
</dbReference>